<evidence type="ECO:0000256" key="1">
    <source>
        <dbReference type="SAM" id="SignalP"/>
    </source>
</evidence>
<dbReference type="InterPro" id="IPR036056">
    <property type="entry name" value="Fibrinogen-like_C"/>
</dbReference>
<keyword evidence="2" id="KW-1185">Reference proteome</keyword>
<dbReference type="RefSeq" id="XP_013393849.1">
    <property type="nucleotide sequence ID" value="XM_013538395.2"/>
</dbReference>
<protein>
    <submittedName>
        <fullName evidence="3">Contactin-associated protein-like 2 isoform X2</fullName>
    </submittedName>
    <submittedName>
        <fullName evidence="4">Contactin-associated protein-like 2 isoform X3</fullName>
    </submittedName>
</protein>
<keyword evidence="1" id="KW-0732">Signal</keyword>
<dbReference type="GeneID" id="106161439"/>
<evidence type="ECO:0000313" key="2">
    <source>
        <dbReference type="Proteomes" id="UP000085678"/>
    </source>
</evidence>
<feature type="chain" id="PRO_5014545804" evidence="1">
    <location>
        <begin position="21"/>
        <end position="257"/>
    </location>
</feature>
<sequence>MTGISVFMVIGVATFTLLHGCDDTTAVSVEDDVKTLKDKVAALEFQVRQLLGGNLMQARRSCSDWFRDGFVTSGNYLIDPDGLRGVSDFLVWCDMTLVPPIAVVHHNKENRTLVTGFEGKGAYIYEVAYASSSQHIRALMARSGPCHQQLKYECRGAIIETSLNGSGTYSYWIANGQKVTSYWPGGNAQLGGCACYQTKSCAGGKKCNCDMNDLVWREDSGLVTDKDVLPITGLRIGDTGDAGEKAYPTLGPLMCEN</sequence>
<gene>
    <name evidence="3 4" type="primary">LOC106161439</name>
</gene>
<dbReference type="SUPFAM" id="SSF56496">
    <property type="entry name" value="Fibrinogen C-terminal domain-like"/>
    <property type="match status" value="1"/>
</dbReference>
<organism evidence="3">
    <name type="scientific">Lingula anatina</name>
    <name type="common">Brachiopod</name>
    <name type="synonym">Lingula unguis</name>
    <dbReference type="NCBI Taxonomy" id="7574"/>
    <lineage>
        <taxon>Eukaryota</taxon>
        <taxon>Metazoa</taxon>
        <taxon>Spiralia</taxon>
        <taxon>Lophotrochozoa</taxon>
        <taxon>Brachiopoda</taxon>
        <taxon>Linguliformea</taxon>
        <taxon>Lingulata</taxon>
        <taxon>Lingulida</taxon>
        <taxon>Linguloidea</taxon>
        <taxon>Lingulidae</taxon>
        <taxon>Lingula</taxon>
    </lineage>
</organism>
<dbReference type="Proteomes" id="UP000085678">
    <property type="component" value="Unplaced"/>
</dbReference>
<accession>A0A1S3I8Y5</accession>
<evidence type="ECO:0000313" key="4">
    <source>
        <dbReference type="RefSeq" id="XP_013393850.1"/>
    </source>
</evidence>
<evidence type="ECO:0000313" key="3">
    <source>
        <dbReference type="RefSeq" id="XP_013393849.1"/>
    </source>
</evidence>
<reference evidence="3 4" key="1">
    <citation type="submission" date="2023-09" db="UniProtKB">
        <authorList>
            <consortium name="RefSeq"/>
        </authorList>
    </citation>
    <scope>IDENTIFICATION</scope>
    <source>
        <tissue evidence="3 4">Gonads</tissue>
    </source>
</reference>
<dbReference type="RefSeq" id="XP_013393850.1">
    <property type="nucleotide sequence ID" value="XM_013538396.2"/>
</dbReference>
<proteinExistence type="predicted"/>
<name>A0A1S3I8Y5_LINAN</name>
<dbReference type="AlphaFoldDB" id="A0A1S3I8Y5"/>
<dbReference type="OrthoDB" id="6065219at2759"/>
<feature type="signal peptide" evidence="1">
    <location>
        <begin position="1"/>
        <end position="20"/>
    </location>
</feature>
<dbReference type="Gene3D" id="2.60.120.1000">
    <property type="match status" value="1"/>
</dbReference>